<organism evidence="12 13">
    <name type="scientific">Vineibacter terrae</name>
    <dbReference type="NCBI Taxonomy" id="2586908"/>
    <lineage>
        <taxon>Bacteria</taxon>
        <taxon>Pseudomonadati</taxon>
        <taxon>Pseudomonadota</taxon>
        <taxon>Alphaproteobacteria</taxon>
        <taxon>Hyphomicrobiales</taxon>
        <taxon>Vineibacter</taxon>
    </lineage>
</organism>
<dbReference type="Pfam" id="PF00512">
    <property type="entry name" value="HisKA"/>
    <property type="match status" value="1"/>
</dbReference>
<evidence type="ECO:0000256" key="2">
    <source>
        <dbReference type="ARBA" id="ARBA00004651"/>
    </source>
</evidence>
<accession>A0A5C8PEV5</accession>
<evidence type="ECO:0000256" key="6">
    <source>
        <dbReference type="ARBA" id="ARBA00022741"/>
    </source>
</evidence>
<sequence>MCEARSACGSGEKLCHNRPMAVTEDLPPEAEPRRESVSPVPSPRRPAPPTLEEIAGRLQSRGGVRLRSLVLIRWIAVAGQAFTAGVVTWGLAFSYPVIPVAAAIALSAALNLGFELSQPGATRLNDRETAVFLGFDTLQLTFLLFFTGGISNPFSLLMLAPVAIAGSTLGVRSVVVLSALSTLCAGFVAVFHFPLPWDGPPPELPPIYMVAIWASLTLSIILIAVYTWRVAEEARQMGDALAAASAALAHEQRMASLGALAAAAAHELGSPLSTISLVAREMQREVEHDDPLKPDVELLVEQSERCRTILARLTVDPTIDVSEAYSVVSVPTLVEAAADPWDDGTVEIAYLQMQAAADAPDAPPVMVRGPEFLQGIGNLVHNATGFARQRVTVTTRWTRDWVEVEVADDGPGFPEMLLDELGSPFVSTRAGSHGHMGLGTFIAKTLLERTGAAVQFGNQPTPEGGGARVTVRWRNPVFRDT</sequence>
<dbReference type="OrthoDB" id="9785252at2"/>
<feature type="compositionally biased region" description="Pro residues" evidence="9">
    <location>
        <begin position="40"/>
        <end position="49"/>
    </location>
</feature>
<dbReference type="GO" id="GO:0005524">
    <property type="term" value="F:ATP binding"/>
    <property type="evidence" value="ECO:0007669"/>
    <property type="project" value="UniProtKB-KW"/>
</dbReference>
<dbReference type="SUPFAM" id="SSF47384">
    <property type="entry name" value="Homodimeric domain of signal transducing histidine kinase"/>
    <property type="match status" value="1"/>
</dbReference>
<dbReference type="Gene3D" id="1.10.287.130">
    <property type="match status" value="1"/>
</dbReference>
<evidence type="ECO:0000256" key="4">
    <source>
        <dbReference type="ARBA" id="ARBA00022475"/>
    </source>
</evidence>
<dbReference type="InterPro" id="IPR005467">
    <property type="entry name" value="His_kinase_dom"/>
</dbReference>
<dbReference type="SUPFAM" id="SSF55874">
    <property type="entry name" value="ATPase domain of HSP90 chaperone/DNA topoisomerase II/histidine kinase"/>
    <property type="match status" value="1"/>
</dbReference>
<dbReference type="GO" id="GO:0000155">
    <property type="term" value="F:phosphorelay sensor kinase activity"/>
    <property type="evidence" value="ECO:0007669"/>
    <property type="project" value="InterPro"/>
</dbReference>
<evidence type="ECO:0000256" key="8">
    <source>
        <dbReference type="ARBA" id="ARBA00022840"/>
    </source>
</evidence>
<keyword evidence="13" id="KW-1185">Reference proteome</keyword>
<dbReference type="InterPro" id="IPR050980">
    <property type="entry name" value="2C_sensor_his_kinase"/>
</dbReference>
<dbReference type="InterPro" id="IPR036890">
    <property type="entry name" value="HATPase_C_sf"/>
</dbReference>
<dbReference type="Gene3D" id="3.30.565.10">
    <property type="entry name" value="Histidine kinase-like ATPase, C-terminal domain"/>
    <property type="match status" value="1"/>
</dbReference>
<feature type="transmembrane region" description="Helical" evidence="10">
    <location>
        <begin position="70"/>
        <end position="91"/>
    </location>
</feature>
<dbReference type="PROSITE" id="PS50109">
    <property type="entry name" value="HIS_KIN"/>
    <property type="match status" value="1"/>
</dbReference>
<keyword evidence="10" id="KW-0472">Membrane</keyword>
<keyword evidence="6" id="KW-0547">Nucleotide-binding</keyword>
<dbReference type="AlphaFoldDB" id="A0A5C8PEV5"/>
<dbReference type="PANTHER" id="PTHR44936:SF10">
    <property type="entry name" value="SENSOR PROTEIN RSTB"/>
    <property type="match status" value="1"/>
</dbReference>
<dbReference type="GO" id="GO:0005886">
    <property type="term" value="C:plasma membrane"/>
    <property type="evidence" value="ECO:0007669"/>
    <property type="project" value="UniProtKB-SubCell"/>
</dbReference>
<dbReference type="NCBIfam" id="NF033792">
    <property type="entry name" value="ActS_PrrB_HisK"/>
    <property type="match status" value="1"/>
</dbReference>
<evidence type="ECO:0000256" key="5">
    <source>
        <dbReference type="ARBA" id="ARBA00022679"/>
    </source>
</evidence>
<dbReference type="InterPro" id="IPR003661">
    <property type="entry name" value="HisK_dim/P_dom"/>
</dbReference>
<dbReference type="Proteomes" id="UP000321638">
    <property type="component" value="Unassembled WGS sequence"/>
</dbReference>
<protein>
    <recommendedName>
        <fullName evidence="3">histidine kinase</fullName>
        <ecNumber evidence="3">2.7.13.3</ecNumber>
    </recommendedName>
</protein>
<evidence type="ECO:0000256" key="1">
    <source>
        <dbReference type="ARBA" id="ARBA00000085"/>
    </source>
</evidence>
<feature type="region of interest" description="Disordered" evidence="9">
    <location>
        <begin position="18"/>
        <end position="50"/>
    </location>
</feature>
<feature type="transmembrane region" description="Helical" evidence="10">
    <location>
        <begin position="207"/>
        <end position="228"/>
    </location>
</feature>
<dbReference type="Pfam" id="PF02518">
    <property type="entry name" value="HATPase_c"/>
    <property type="match status" value="1"/>
</dbReference>
<evidence type="ECO:0000256" key="10">
    <source>
        <dbReference type="SAM" id="Phobius"/>
    </source>
</evidence>
<keyword evidence="10" id="KW-1133">Transmembrane helix</keyword>
<keyword evidence="10" id="KW-0812">Transmembrane</keyword>
<dbReference type="PANTHER" id="PTHR44936">
    <property type="entry name" value="SENSOR PROTEIN CREC"/>
    <property type="match status" value="1"/>
</dbReference>
<keyword evidence="4" id="KW-1003">Cell membrane</keyword>
<comment type="subcellular location">
    <subcellularLocation>
        <location evidence="2">Cell membrane</location>
        <topology evidence="2">Multi-pass membrane protein</topology>
    </subcellularLocation>
</comment>
<feature type="domain" description="Histidine kinase" evidence="11">
    <location>
        <begin position="263"/>
        <end position="477"/>
    </location>
</feature>
<keyword evidence="5" id="KW-0808">Transferase</keyword>
<proteinExistence type="predicted"/>
<evidence type="ECO:0000256" key="9">
    <source>
        <dbReference type="SAM" id="MobiDB-lite"/>
    </source>
</evidence>
<evidence type="ECO:0000256" key="7">
    <source>
        <dbReference type="ARBA" id="ARBA00022777"/>
    </source>
</evidence>
<dbReference type="CDD" id="cd00082">
    <property type="entry name" value="HisKA"/>
    <property type="match status" value="1"/>
</dbReference>
<evidence type="ECO:0000313" key="12">
    <source>
        <dbReference type="EMBL" id="TXL72299.1"/>
    </source>
</evidence>
<dbReference type="EMBL" id="VDUZ01000034">
    <property type="protein sequence ID" value="TXL72299.1"/>
    <property type="molecule type" value="Genomic_DNA"/>
</dbReference>
<gene>
    <name evidence="12" type="ORF">FHP25_26055</name>
</gene>
<dbReference type="EC" id="2.7.13.3" evidence="3"/>
<evidence type="ECO:0000259" key="11">
    <source>
        <dbReference type="PROSITE" id="PS50109"/>
    </source>
</evidence>
<dbReference type="SMART" id="SM00388">
    <property type="entry name" value="HisKA"/>
    <property type="match status" value="1"/>
</dbReference>
<dbReference type="InterPro" id="IPR047770">
    <property type="entry name" value="RegB"/>
</dbReference>
<feature type="transmembrane region" description="Helical" evidence="10">
    <location>
        <begin position="176"/>
        <end position="195"/>
    </location>
</feature>
<evidence type="ECO:0000256" key="3">
    <source>
        <dbReference type="ARBA" id="ARBA00012438"/>
    </source>
</evidence>
<evidence type="ECO:0000313" key="13">
    <source>
        <dbReference type="Proteomes" id="UP000321638"/>
    </source>
</evidence>
<dbReference type="InterPro" id="IPR003594">
    <property type="entry name" value="HATPase_dom"/>
</dbReference>
<comment type="catalytic activity">
    <reaction evidence="1">
        <text>ATP + protein L-histidine = ADP + protein N-phospho-L-histidine.</text>
        <dbReference type="EC" id="2.7.13.3"/>
    </reaction>
</comment>
<dbReference type="InterPro" id="IPR036097">
    <property type="entry name" value="HisK_dim/P_sf"/>
</dbReference>
<keyword evidence="7 12" id="KW-0418">Kinase</keyword>
<name>A0A5C8PEV5_9HYPH</name>
<dbReference type="SMART" id="SM00387">
    <property type="entry name" value="HATPase_c"/>
    <property type="match status" value="1"/>
</dbReference>
<keyword evidence="8" id="KW-0067">ATP-binding</keyword>
<comment type="caution">
    <text evidence="12">The sequence shown here is derived from an EMBL/GenBank/DDBJ whole genome shotgun (WGS) entry which is preliminary data.</text>
</comment>
<reference evidence="12 13" key="1">
    <citation type="submission" date="2019-06" db="EMBL/GenBank/DDBJ databases">
        <title>New taxonomy in bacterial strain CC-CFT640, isolated from vineyard.</title>
        <authorList>
            <person name="Lin S.-Y."/>
            <person name="Tsai C.-F."/>
            <person name="Young C.-C."/>
        </authorList>
    </citation>
    <scope>NUCLEOTIDE SEQUENCE [LARGE SCALE GENOMIC DNA]</scope>
    <source>
        <strain evidence="12 13">CC-CFT640</strain>
    </source>
</reference>